<dbReference type="InterPro" id="IPR053183">
    <property type="entry name" value="ASL1"/>
</dbReference>
<name>A0AAV5ABH4_9AGAM</name>
<feature type="domain" description="Asl1-like glycosyl hydrolase catalytic" evidence="1">
    <location>
        <begin position="13"/>
        <end position="97"/>
    </location>
</feature>
<dbReference type="PANTHER" id="PTHR34154">
    <property type="entry name" value="ALKALI-SENSITIVE LINKAGE PROTEIN 1"/>
    <property type="match status" value="1"/>
</dbReference>
<dbReference type="PANTHER" id="PTHR34154:SF3">
    <property type="entry name" value="ALKALI-SENSITIVE LINKAGE PROTEIN 1"/>
    <property type="match status" value="1"/>
</dbReference>
<evidence type="ECO:0000259" key="1">
    <source>
        <dbReference type="Pfam" id="PF11790"/>
    </source>
</evidence>
<keyword evidence="3" id="KW-1185">Reference proteome</keyword>
<comment type="caution">
    <text evidence="2">The sequence shown here is derived from an EMBL/GenBank/DDBJ whole genome shotgun (WGS) entry which is preliminary data.</text>
</comment>
<accession>A0AAV5ABH4</accession>
<gene>
    <name evidence="2" type="ORF">Clacol_004791</name>
</gene>
<organism evidence="2 3">
    <name type="scientific">Clathrus columnatus</name>
    <dbReference type="NCBI Taxonomy" id="1419009"/>
    <lineage>
        <taxon>Eukaryota</taxon>
        <taxon>Fungi</taxon>
        <taxon>Dikarya</taxon>
        <taxon>Basidiomycota</taxon>
        <taxon>Agaricomycotina</taxon>
        <taxon>Agaricomycetes</taxon>
        <taxon>Phallomycetidae</taxon>
        <taxon>Phallales</taxon>
        <taxon>Clathraceae</taxon>
        <taxon>Clathrus</taxon>
    </lineage>
</organism>
<sequence length="100" mass="11237">MFHPKHNTTSKRGLAWESQAVASDFSSFNDNSSILSWAYNWSPEPGVLAESSLEFVPMQWNHVNIEMLSTRLSDIKSNTVLGFNEPDYSEGPFMPPSLEA</sequence>
<reference evidence="2" key="1">
    <citation type="submission" date="2021-10" db="EMBL/GenBank/DDBJ databases">
        <title>De novo Genome Assembly of Clathrus columnatus (Basidiomycota, Fungi) Using Illumina and Nanopore Sequence Data.</title>
        <authorList>
            <person name="Ogiso-Tanaka E."/>
            <person name="Itagaki H."/>
            <person name="Hosoya T."/>
            <person name="Hosaka K."/>
        </authorList>
    </citation>
    <scope>NUCLEOTIDE SEQUENCE</scope>
    <source>
        <strain evidence="2">MO-923</strain>
    </source>
</reference>
<dbReference type="InterPro" id="IPR024655">
    <property type="entry name" value="Asl1_glyco_hydro_catalytic"/>
</dbReference>
<dbReference type="GO" id="GO:0009277">
    <property type="term" value="C:fungal-type cell wall"/>
    <property type="evidence" value="ECO:0007669"/>
    <property type="project" value="TreeGrafter"/>
</dbReference>
<dbReference type="Pfam" id="PF11790">
    <property type="entry name" value="Glyco_hydro_cc"/>
    <property type="match status" value="1"/>
</dbReference>
<dbReference type="GO" id="GO:0071966">
    <property type="term" value="P:fungal-type cell wall polysaccharide metabolic process"/>
    <property type="evidence" value="ECO:0007669"/>
    <property type="project" value="TreeGrafter"/>
</dbReference>
<proteinExistence type="predicted"/>
<evidence type="ECO:0000313" key="2">
    <source>
        <dbReference type="EMBL" id="GJJ10564.1"/>
    </source>
</evidence>
<protein>
    <recommendedName>
        <fullName evidence="1">Asl1-like glycosyl hydrolase catalytic domain-containing protein</fullName>
    </recommendedName>
</protein>
<evidence type="ECO:0000313" key="3">
    <source>
        <dbReference type="Proteomes" id="UP001050691"/>
    </source>
</evidence>
<dbReference type="Proteomes" id="UP001050691">
    <property type="component" value="Unassembled WGS sequence"/>
</dbReference>
<dbReference type="EMBL" id="BPWL01000005">
    <property type="protein sequence ID" value="GJJ10564.1"/>
    <property type="molecule type" value="Genomic_DNA"/>
</dbReference>
<dbReference type="AlphaFoldDB" id="A0AAV5ABH4"/>